<reference evidence="5" key="1">
    <citation type="journal article" date="2013" name="ISME J.">
        <title>A small predatory core genome in the divergent marine Bacteriovorax marinus SJ and the terrestrial Bdellovibrio bacteriovorus.</title>
        <authorList>
            <person name="Crossman L.C."/>
            <person name="Chen H."/>
            <person name="Cerdeno-Tarraga A.M."/>
            <person name="Brooks K."/>
            <person name="Quail M.A."/>
            <person name="Pineiro S.A."/>
            <person name="Hobley L."/>
            <person name="Sockett R.E."/>
            <person name="Bentley S.D."/>
            <person name="Parkhill J."/>
            <person name="Williams H.N."/>
            <person name="Stine O.C."/>
        </authorList>
    </citation>
    <scope>NUCLEOTIDE SEQUENCE [LARGE SCALE GENOMIC DNA]</scope>
    <source>
        <strain evidence="5">ATCC BAA-682 / DSM 15412 / SJ</strain>
    </source>
</reference>
<protein>
    <submittedName>
        <fullName evidence="4">Response regulator</fullName>
    </submittedName>
</protein>
<dbReference type="OrthoDB" id="5297299at2"/>
<accession>E1X5D8</accession>
<feature type="domain" description="Response regulatory" evidence="3">
    <location>
        <begin position="5"/>
        <end position="122"/>
    </location>
</feature>
<dbReference type="PROSITE" id="PS50110">
    <property type="entry name" value="RESPONSE_REGULATORY"/>
    <property type="match status" value="1"/>
</dbReference>
<dbReference type="InterPro" id="IPR011006">
    <property type="entry name" value="CheY-like_superfamily"/>
</dbReference>
<evidence type="ECO:0000256" key="1">
    <source>
        <dbReference type="ARBA" id="ARBA00022553"/>
    </source>
</evidence>
<dbReference type="SMART" id="SM00448">
    <property type="entry name" value="REC"/>
    <property type="match status" value="1"/>
</dbReference>
<gene>
    <name evidence="4" type="ordered locus">BMS_2466</name>
</gene>
<keyword evidence="5" id="KW-1185">Reference proteome</keyword>
<dbReference type="HOGENOM" id="CLU_1193476_0_0_7"/>
<sequence length="232" mass="26765">MKELKILVADDNEEFYVLLKERLGVLHYQTRFFHAKNGYQALEVLRSDYIDLLITDFSMPVLDGLELVRSLKSLEPEQRPKEVVILSAYVESGPTPKEHDHVIFLPKDDFYSDLVHLIADLSESLGSFINQRDNYIKDVRVDIIGQNFVDIVHAMELDTRSVIVDDPHLIFECEKDEVVDCIITFPGKEVVQTKGRVKRLMGVSDKHFKIEFFDLTRESQLKIENFLGHVAA</sequence>
<feature type="modified residue" description="4-aspartylphosphate" evidence="2">
    <location>
        <position position="56"/>
    </location>
</feature>
<evidence type="ECO:0000313" key="4">
    <source>
        <dbReference type="EMBL" id="CBW27259.1"/>
    </source>
</evidence>
<dbReference type="SUPFAM" id="SSF52172">
    <property type="entry name" value="CheY-like"/>
    <property type="match status" value="1"/>
</dbReference>
<evidence type="ECO:0000259" key="3">
    <source>
        <dbReference type="PROSITE" id="PS50110"/>
    </source>
</evidence>
<dbReference type="eggNOG" id="COG0784">
    <property type="taxonomic scope" value="Bacteria"/>
</dbReference>
<organism evidence="4 5">
    <name type="scientific">Halobacteriovorax marinus (strain ATCC BAA-682 / DSM 15412 / SJ)</name>
    <name type="common">Bacteriovorax marinus</name>
    <dbReference type="NCBI Taxonomy" id="862908"/>
    <lineage>
        <taxon>Bacteria</taxon>
        <taxon>Pseudomonadati</taxon>
        <taxon>Bdellovibrionota</taxon>
        <taxon>Bacteriovoracia</taxon>
        <taxon>Bacteriovoracales</taxon>
        <taxon>Halobacteriovoraceae</taxon>
        <taxon>Halobacteriovorax</taxon>
    </lineage>
</organism>
<dbReference type="PANTHER" id="PTHR44591">
    <property type="entry name" value="STRESS RESPONSE REGULATOR PROTEIN 1"/>
    <property type="match status" value="1"/>
</dbReference>
<dbReference type="GO" id="GO:0000160">
    <property type="term" value="P:phosphorelay signal transduction system"/>
    <property type="evidence" value="ECO:0007669"/>
    <property type="project" value="InterPro"/>
</dbReference>
<keyword evidence="1 2" id="KW-0597">Phosphoprotein</keyword>
<dbReference type="InterPro" id="IPR001789">
    <property type="entry name" value="Sig_transdc_resp-reg_receiver"/>
</dbReference>
<dbReference type="Pfam" id="PF00072">
    <property type="entry name" value="Response_reg"/>
    <property type="match status" value="1"/>
</dbReference>
<dbReference type="Proteomes" id="UP000008963">
    <property type="component" value="Chromosome"/>
</dbReference>
<dbReference type="Gene3D" id="3.40.50.2300">
    <property type="match status" value="1"/>
</dbReference>
<dbReference type="PATRIC" id="fig|862908.3.peg.2352"/>
<evidence type="ECO:0000256" key="2">
    <source>
        <dbReference type="PROSITE-ProRule" id="PRU00169"/>
    </source>
</evidence>
<dbReference type="STRING" id="862908.BMS_2466"/>
<dbReference type="InterPro" id="IPR050595">
    <property type="entry name" value="Bact_response_regulator"/>
</dbReference>
<name>E1X5D8_HALMS</name>
<proteinExistence type="predicted"/>
<dbReference type="RefSeq" id="WP_014245036.1">
    <property type="nucleotide sequence ID" value="NC_016620.1"/>
</dbReference>
<dbReference type="EMBL" id="FQ312005">
    <property type="protein sequence ID" value="CBW27259.1"/>
    <property type="molecule type" value="Genomic_DNA"/>
</dbReference>
<dbReference type="AlphaFoldDB" id="E1X5D8"/>
<dbReference type="KEGG" id="bmx:BMS_2466"/>
<evidence type="ECO:0000313" key="5">
    <source>
        <dbReference type="Proteomes" id="UP000008963"/>
    </source>
</evidence>
<dbReference type="PANTHER" id="PTHR44591:SF3">
    <property type="entry name" value="RESPONSE REGULATORY DOMAIN-CONTAINING PROTEIN"/>
    <property type="match status" value="1"/>
</dbReference>